<gene>
    <name evidence="2" type="ORF">NEF87_003867</name>
</gene>
<accession>A0ABY6HVN1</accession>
<feature type="transmembrane region" description="Helical" evidence="1">
    <location>
        <begin position="76"/>
        <end position="97"/>
    </location>
</feature>
<sequence length="131" mass="14916">MEKKKYYQRMFFVGACWNCGVSLPLFVISLFTTALFPIFGLEDPNNMIFLHASLLFIATFGIGYYIVGCDITKNHGLVLIGIIGKSCYFLVTLIYLILGDINWLMFLTGLIDLIFIGLFADFLLNHQKLQK</sequence>
<dbReference type="Proteomes" id="UP001208689">
    <property type="component" value="Chromosome"/>
</dbReference>
<keyword evidence="1" id="KW-0472">Membrane</keyword>
<keyword evidence="3" id="KW-1185">Reference proteome</keyword>
<evidence type="ECO:0000256" key="1">
    <source>
        <dbReference type="SAM" id="Phobius"/>
    </source>
</evidence>
<evidence type="ECO:0000313" key="2">
    <source>
        <dbReference type="EMBL" id="UYP47582.1"/>
    </source>
</evidence>
<keyword evidence="1" id="KW-0812">Transmembrane</keyword>
<feature type="transmembrane region" description="Helical" evidence="1">
    <location>
        <begin position="12"/>
        <end position="36"/>
    </location>
</feature>
<keyword evidence="1" id="KW-1133">Transmembrane helix</keyword>
<organism evidence="2 3">
    <name type="scientific">Candidatus Lokiarchaeum ossiferum</name>
    <dbReference type="NCBI Taxonomy" id="2951803"/>
    <lineage>
        <taxon>Archaea</taxon>
        <taxon>Promethearchaeati</taxon>
        <taxon>Promethearchaeota</taxon>
        <taxon>Promethearchaeia</taxon>
        <taxon>Promethearchaeales</taxon>
        <taxon>Promethearchaeaceae</taxon>
        <taxon>Candidatus Lokiarchaeum</taxon>
    </lineage>
</organism>
<evidence type="ECO:0000313" key="3">
    <source>
        <dbReference type="Proteomes" id="UP001208689"/>
    </source>
</evidence>
<feature type="transmembrane region" description="Helical" evidence="1">
    <location>
        <begin position="103"/>
        <end position="124"/>
    </location>
</feature>
<feature type="transmembrane region" description="Helical" evidence="1">
    <location>
        <begin position="48"/>
        <end position="67"/>
    </location>
</feature>
<proteinExistence type="predicted"/>
<reference evidence="2" key="1">
    <citation type="submission" date="2022-09" db="EMBL/GenBank/DDBJ databases">
        <title>Actin cytoskeleton and complex cell architecture in an #Asgard archaeon.</title>
        <authorList>
            <person name="Ponce Toledo R.I."/>
            <person name="Schleper C."/>
            <person name="Rodrigues Oliveira T."/>
            <person name="Wollweber F."/>
            <person name="Xu J."/>
            <person name="Rittmann S."/>
            <person name="Klingl A."/>
            <person name="Pilhofer M."/>
        </authorList>
    </citation>
    <scope>NUCLEOTIDE SEQUENCE</scope>
    <source>
        <strain evidence="2">B-35</strain>
    </source>
</reference>
<dbReference type="EMBL" id="CP104013">
    <property type="protein sequence ID" value="UYP47582.1"/>
    <property type="molecule type" value="Genomic_DNA"/>
</dbReference>
<name>A0ABY6HVN1_9ARCH</name>
<protein>
    <submittedName>
        <fullName evidence="2">Uncharacterized protein</fullName>
    </submittedName>
</protein>